<sequence>MKPQQLRTFVAVAEHRSIRAAARALCVSQPAVTRIVRELEQDLGVALVTRSVAGVALTDAGLAFHARASLLLEEMRRAREELLFMKEGGHAHVAAAMTSTVGMTLLPAALESFMQRMPQARVTISEDSSPVVALQKLQNGAFDFVIANTLPESLSAEFSQQPLFLMDWIVGARAGHPMSGASSLRELQDALWIVPSRTLTFFHDLFTMQQLEAPSRILECESFAIATHLLGRMDMLGLFSAALFDQELVTRGACALPLREIFPPAEVSIVTLRRSRLTPAAQGLIECLQALPLPAGMHRVRT</sequence>
<dbReference type="RefSeq" id="WP_047213638.1">
    <property type="nucleotide sequence ID" value="NZ_CP011568.3"/>
</dbReference>
<dbReference type="PANTHER" id="PTHR30126">
    <property type="entry name" value="HTH-TYPE TRANSCRIPTIONAL REGULATOR"/>
    <property type="match status" value="1"/>
</dbReference>
<keyword evidence="7" id="KW-1185">Reference proteome</keyword>
<keyword evidence="2" id="KW-0805">Transcription regulation</keyword>
<dbReference type="Pfam" id="PF03466">
    <property type="entry name" value="LysR_substrate"/>
    <property type="match status" value="1"/>
</dbReference>
<keyword evidence="4" id="KW-0804">Transcription</keyword>
<dbReference type="Pfam" id="PF00126">
    <property type="entry name" value="HTH_1"/>
    <property type="match status" value="1"/>
</dbReference>
<gene>
    <name evidence="6" type="ORF">ABW99_06120</name>
</gene>
<comment type="similarity">
    <text evidence="1">Belongs to the LysR transcriptional regulatory family.</text>
</comment>
<protein>
    <recommendedName>
        <fullName evidence="5">HTH lysR-type domain-containing protein</fullName>
    </recommendedName>
</protein>
<dbReference type="KEGG" id="ptx:ABW99_06120"/>
<dbReference type="STRING" id="445709.ABW99_06120"/>
<dbReference type="SUPFAM" id="SSF46785">
    <property type="entry name" value="Winged helix' DNA-binding domain"/>
    <property type="match status" value="1"/>
</dbReference>
<dbReference type="InterPro" id="IPR005119">
    <property type="entry name" value="LysR_subst-bd"/>
</dbReference>
<accession>A0A0G3EP94</accession>
<evidence type="ECO:0000256" key="3">
    <source>
        <dbReference type="ARBA" id="ARBA00023125"/>
    </source>
</evidence>
<dbReference type="PRINTS" id="PR00039">
    <property type="entry name" value="HTHLYSR"/>
</dbReference>
<dbReference type="GO" id="GO:0000976">
    <property type="term" value="F:transcription cis-regulatory region binding"/>
    <property type="evidence" value="ECO:0007669"/>
    <property type="project" value="TreeGrafter"/>
</dbReference>
<dbReference type="FunFam" id="1.10.10.10:FF:000001">
    <property type="entry name" value="LysR family transcriptional regulator"/>
    <property type="match status" value="1"/>
</dbReference>
<dbReference type="Proteomes" id="UP000036700">
    <property type="component" value="Chromosome"/>
</dbReference>
<evidence type="ECO:0000256" key="1">
    <source>
        <dbReference type="ARBA" id="ARBA00009437"/>
    </source>
</evidence>
<dbReference type="PATRIC" id="fig|445709.3.peg.1316"/>
<dbReference type="PANTHER" id="PTHR30126:SF97">
    <property type="entry name" value="HTH-TYPE TRANSCRIPTIONAL REGULATOR ABGR"/>
    <property type="match status" value="1"/>
</dbReference>
<evidence type="ECO:0000313" key="7">
    <source>
        <dbReference type="Proteomes" id="UP000036700"/>
    </source>
</evidence>
<feature type="domain" description="HTH lysR-type" evidence="5">
    <location>
        <begin position="1"/>
        <end position="58"/>
    </location>
</feature>
<dbReference type="Gene3D" id="3.40.190.10">
    <property type="entry name" value="Periplasmic binding protein-like II"/>
    <property type="match status" value="1"/>
</dbReference>
<dbReference type="GO" id="GO:0003700">
    <property type="term" value="F:DNA-binding transcription factor activity"/>
    <property type="evidence" value="ECO:0007669"/>
    <property type="project" value="InterPro"/>
</dbReference>
<proteinExistence type="inferred from homology"/>
<keyword evidence="3" id="KW-0238">DNA-binding</keyword>
<dbReference type="OrthoDB" id="8524600at2"/>
<dbReference type="AlphaFoldDB" id="A0A0G3EP94"/>
<dbReference type="InterPro" id="IPR036390">
    <property type="entry name" value="WH_DNA-bd_sf"/>
</dbReference>
<dbReference type="Gene3D" id="1.10.10.10">
    <property type="entry name" value="Winged helix-like DNA-binding domain superfamily/Winged helix DNA-binding domain"/>
    <property type="match status" value="1"/>
</dbReference>
<dbReference type="SUPFAM" id="SSF53850">
    <property type="entry name" value="Periplasmic binding protein-like II"/>
    <property type="match status" value="1"/>
</dbReference>
<evidence type="ECO:0000259" key="5">
    <source>
        <dbReference type="PROSITE" id="PS50931"/>
    </source>
</evidence>
<evidence type="ECO:0000313" key="6">
    <source>
        <dbReference type="EMBL" id="AKJ67854.1"/>
    </source>
</evidence>
<name>A0A0G3EP94_9BURK</name>
<dbReference type="PROSITE" id="PS50931">
    <property type="entry name" value="HTH_LYSR"/>
    <property type="match status" value="1"/>
</dbReference>
<evidence type="ECO:0000256" key="4">
    <source>
        <dbReference type="ARBA" id="ARBA00023163"/>
    </source>
</evidence>
<reference evidence="7" key="1">
    <citation type="submission" date="2015-06" db="EMBL/GenBank/DDBJ databases">
        <authorList>
            <person name="Lim Y.L."/>
            <person name="Ee R."/>
            <person name="Yong D."/>
            <person name="How K.Y."/>
            <person name="Yin W.F."/>
            <person name="Chan K.G."/>
        </authorList>
    </citation>
    <scope>NUCLEOTIDE SEQUENCE [LARGE SCALE GENOMIC DNA]</scope>
    <source>
        <strain evidence="7">DSM 25325</strain>
    </source>
</reference>
<dbReference type="InterPro" id="IPR000847">
    <property type="entry name" value="LysR_HTH_N"/>
</dbReference>
<dbReference type="InterPro" id="IPR036388">
    <property type="entry name" value="WH-like_DNA-bd_sf"/>
</dbReference>
<evidence type="ECO:0000256" key="2">
    <source>
        <dbReference type="ARBA" id="ARBA00023015"/>
    </source>
</evidence>
<dbReference type="EMBL" id="CP011568">
    <property type="protein sequence ID" value="AKJ67854.1"/>
    <property type="molecule type" value="Genomic_DNA"/>
</dbReference>
<organism evidence="6 7">
    <name type="scientific">Pandoraea thiooxydans</name>
    <dbReference type="NCBI Taxonomy" id="445709"/>
    <lineage>
        <taxon>Bacteria</taxon>
        <taxon>Pseudomonadati</taxon>
        <taxon>Pseudomonadota</taxon>
        <taxon>Betaproteobacteria</taxon>
        <taxon>Burkholderiales</taxon>
        <taxon>Burkholderiaceae</taxon>
        <taxon>Pandoraea</taxon>
    </lineage>
</organism>